<reference evidence="3" key="1">
    <citation type="journal article" date="2019" name="Int. J. Syst. Evol. Microbiol.">
        <title>The Global Catalogue of Microorganisms (GCM) 10K type strain sequencing project: providing services to taxonomists for standard genome sequencing and annotation.</title>
        <authorList>
            <consortium name="The Broad Institute Genomics Platform"/>
            <consortium name="The Broad Institute Genome Sequencing Center for Infectious Disease"/>
            <person name="Wu L."/>
            <person name="Ma J."/>
        </authorList>
    </citation>
    <scope>NUCLEOTIDE SEQUENCE [LARGE SCALE GENOMIC DNA]</scope>
    <source>
        <strain evidence="3">CCUG 53270</strain>
    </source>
</reference>
<dbReference type="EMBL" id="JBHTLU010000041">
    <property type="protein sequence ID" value="MFD1224022.1"/>
    <property type="molecule type" value="Genomic_DNA"/>
</dbReference>
<dbReference type="SFLD" id="SFLDS00003">
    <property type="entry name" value="Haloacid_Dehalogenase"/>
    <property type="match status" value="1"/>
</dbReference>
<dbReference type="InterPro" id="IPR051540">
    <property type="entry name" value="S-2-haloacid_dehalogenase"/>
</dbReference>
<evidence type="ECO:0000256" key="1">
    <source>
        <dbReference type="ARBA" id="ARBA00022801"/>
    </source>
</evidence>
<proteinExistence type="predicted"/>
<keyword evidence="1 2" id="KW-0378">Hydrolase</keyword>
<comment type="caution">
    <text evidence="2">The sequence shown here is derived from an EMBL/GenBank/DDBJ whole genome shotgun (WGS) entry which is preliminary data.</text>
</comment>
<dbReference type="NCBIfam" id="TIGR01549">
    <property type="entry name" value="HAD-SF-IA-v1"/>
    <property type="match status" value="1"/>
</dbReference>
<dbReference type="EC" id="3.1.3.-" evidence="2"/>
<dbReference type="PANTHER" id="PTHR43316">
    <property type="entry name" value="HYDROLASE, HALOACID DELAHOGENASE-RELATED"/>
    <property type="match status" value="1"/>
</dbReference>
<dbReference type="InterPro" id="IPR006439">
    <property type="entry name" value="HAD-SF_hydro_IA"/>
</dbReference>
<name>A0ABW3USW7_9BACL</name>
<dbReference type="PRINTS" id="PR00413">
    <property type="entry name" value="HADHALOGNASE"/>
</dbReference>
<keyword evidence="3" id="KW-1185">Reference proteome</keyword>
<dbReference type="InterPro" id="IPR036412">
    <property type="entry name" value="HAD-like_sf"/>
</dbReference>
<organism evidence="2 3">
    <name type="scientific">Paenibacillus vulneris</name>
    <dbReference type="NCBI Taxonomy" id="1133364"/>
    <lineage>
        <taxon>Bacteria</taxon>
        <taxon>Bacillati</taxon>
        <taxon>Bacillota</taxon>
        <taxon>Bacilli</taxon>
        <taxon>Bacillales</taxon>
        <taxon>Paenibacillaceae</taxon>
        <taxon>Paenibacillus</taxon>
    </lineage>
</organism>
<dbReference type="InterPro" id="IPR023214">
    <property type="entry name" value="HAD_sf"/>
</dbReference>
<dbReference type="GO" id="GO:0016787">
    <property type="term" value="F:hydrolase activity"/>
    <property type="evidence" value="ECO:0007669"/>
    <property type="project" value="UniProtKB-KW"/>
</dbReference>
<dbReference type="Proteomes" id="UP001597180">
    <property type="component" value="Unassembled WGS sequence"/>
</dbReference>
<protein>
    <submittedName>
        <fullName evidence="2">HAD family hydrolase</fullName>
        <ecNumber evidence="2">3.1.3.-</ecNumber>
    </submittedName>
</protein>
<gene>
    <name evidence="2" type="ORF">ACFQ4B_28265</name>
</gene>
<sequence>MKAVMFDLFETLITEFADGARKVPRINELDEQWGLSRREYDEEWRVRQERRMNGTFPDYPSVLRDMWQGKGKSLDEAHIQKLYSSRLYAKSIPFQDISPHIIYMLKRLKANDLRLGLISNCTEEEVRAWESSGLASYFDEVIFSYQTGYAKPDARIYGLACTRLQVRPEESVFVGDGGSQELEGAAEAGMKPYRAAWFAPRNEKFKEFEQLQEPEELLARLGLD</sequence>
<dbReference type="SUPFAM" id="SSF56784">
    <property type="entry name" value="HAD-like"/>
    <property type="match status" value="1"/>
</dbReference>
<dbReference type="Gene3D" id="3.40.50.1000">
    <property type="entry name" value="HAD superfamily/HAD-like"/>
    <property type="match status" value="1"/>
</dbReference>
<dbReference type="Pfam" id="PF00702">
    <property type="entry name" value="Hydrolase"/>
    <property type="match status" value="1"/>
</dbReference>
<dbReference type="RefSeq" id="WP_345589348.1">
    <property type="nucleotide sequence ID" value="NZ_BAABJG010000017.1"/>
</dbReference>
<evidence type="ECO:0000313" key="3">
    <source>
        <dbReference type="Proteomes" id="UP001597180"/>
    </source>
</evidence>
<dbReference type="PANTHER" id="PTHR43316:SF3">
    <property type="entry name" value="HALOACID DEHALOGENASE, TYPE II (AFU_ORTHOLOGUE AFUA_2G07750)-RELATED"/>
    <property type="match status" value="1"/>
</dbReference>
<dbReference type="NCBIfam" id="TIGR01509">
    <property type="entry name" value="HAD-SF-IA-v3"/>
    <property type="match status" value="1"/>
</dbReference>
<evidence type="ECO:0000313" key="2">
    <source>
        <dbReference type="EMBL" id="MFD1224022.1"/>
    </source>
</evidence>
<dbReference type="SFLD" id="SFLDG01129">
    <property type="entry name" value="C1.5:_HAD__Beta-PGM__Phosphata"/>
    <property type="match status" value="1"/>
</dbReference>
<accession>A0ABW3USW7</accession>